<organism evidence="1 2">
    <name type="scientific">Clunio marinus</name>
    <dbReference type="NCBI Taxonomy" id="568069"/>
    <lineage>
        <taxon>Eukaryota</taxon>
        <taxon>Metazoa</taxon>
        <taxon>Ecdysozoa</taxon>
        <taxon>Arthropoda</taxon>
        <taxon>Hexapoda</taxon>
        <taxon>Insecta</taxon>
        <taxon>Pterygota</taxon>
        <taxon>Neoptera</taxon>
        <taxon>Endopterygota</taxon>
        <taxon>Diptera</taxon>
        <taxon>Nematocera</taxon>
        <taxon>Chironomoidea</taxon>
        <taxon>Chironomidae</taxon>
        <taxon>Clunio</taxon>
    </lineage>
</organism>
<sequence>MRQILLRNLIISGLRLTSRHFLSKILCLYSNVRLNCEMYKFPLPTNEMTIAKTISSIKSFY</sequence>
<protein>
    <submittedName>
        <fullName evidence="1">CLUMA_CG002436, isoform A</fullName>
    </submittedName>
</protein>
<keyword evidence="2" id="KW-1185">Reference proteome</keyword>
<proteinExistence type="predicted"/>
<dbReference type="AlphaFoldDB" id="A0A1J1HR42"/>
<gene>
    <name evidence="1" type="ORF">CLUMA_CG002436</name>
</gene>
<accession>A0A1J1HR42</accession>
<dbReference type="Proteomes" id="UP000183832">
    <property type="component" value="Unassembled WGS sequence"/>
</dbReference>
<reference evidence="1 2" key="1">
    <citation type="submission" date="2015-04" db="EMBL/GenBank/DDBJ databases">
        <authorList>
            <person name="Syromyatnikov M.Y."/>
            <person name="Popov V.N."/>
        </authorList>
    </citation>
    <scope>NUCLEOTIDE SEQUENCE [LARGE SCALE GENOMIC DNA]</scope>
</reference>
<name>A0A1J1HR42_9DIPT</name>
<evidence type="ECO:0000313" key="2">
    <source>
        <dbReference type="Proteomes" id="UP000183832"/>
    </source>
</evidence>
<dbReference type="EMBL" id="CVRI01000009">
    <property type="protein sequence ID" value="CRK88681.1"/>
    <property type="molecule type" value="Genomic_DNA"/>
</dbReference>
<evidence type="ECO:0000313" key="1">
    <source>
        <dbReference type="EMBL" id="CRK88681.1"/>
    </source>
</evidence>